<keyword evidence="3" id="KW-0472">Membrane</keyword>
<name>A0A5C8JH65_9BACT</name>
<dbReference type="Pfam" id="PF19904">
    <property type="entry name" value="DUF6377"/>
    <property type="match status" value="1"/>
</dbReference>
<accession>A0A5C8JH65</accession>
<dbReference type="InterPro" id="IPR045957">
    <property type="entry name" value="DUF6377"/>
</dbReference>
<dbReference type="InterPro" id="IPR011990">
    <property type="entry name" value="TPR-like_helical_dom_sf"/>
</dbReference>
<dbReference type="Proteomes" id="UP000321926">
    <property type="component" value="Unassembled WGS sequence"/>
</dbReference>
<keyword evidence="3" id="KW-0812">Transmembrane</keyword>
<keyword evidence="7" id="KW-1185">Reference proteome</keyword>
<feature type="coiled-coil region" evidence="2">
    <location>
        <begin position="25"/>
        <end position="60"/>
    </location>
</feature>
<proteinExistence type="predicted"/>
<sequence>MKGRYLAVIFLLLLCAWPLSSYANIDSLLHELSQTIREKEKYMEQKSERLEQLKKILRNEPDLSLTEQFEVYNKLYFEYRTFKYDSAFKYVLQLQDVAHRLNDPIRITHAKLNQSFILLSSGMFKEALDSLNTIQPAPFPDSIKIEFYALKARAFYDLSSYTEDTYYANRYIKAGESYIDSAFVLIQPNTLAFYTLRGMKQEIANNHERARQDFQTILDKFQPSLRQYAMAANSLGHIYQNMGEPDKALEMLTRAAIADMRSSTKEGVALMTLAEMLYHRGEEALAYDYIKQALEDATFYGAKQRKIQVAAILPVIEGERLATVEGQRSRLYVYSVAVTILSVLVILFAVIIFRQLKQLREVKRTVTEANNSLQQLNESLMEANRIKEEYIGYSFNVYSEYLDKIEKFKKSIDKKLMVKKYDEINHVMKSINLKKEREALYLSFDKIFMKLFPNFVPAFNSYFNEEDKIVIKDNQSLNIELRIFALIRIGIHDHEQIARILEYSVNTIYTYKTRVKNRSFLPNEEFEKRIMEIKAF</sequence>
<reference evidence="6 7" key="1">
    <citation type="submission" date="2019-08" db="EMBL/GenBank/DDBJ databases">
        <authorList>
            <person name="Shi S."/>
        </authorList>
    </citation>
    <scope>NUCLEOTIDE SEQUENCE [LARGE SCALE GENOMIC DNA]</scope>
    <source>
        <strain evidence="6 7">GY10130</strain>
    </source>
</reference>
<feature type="domain" description="DUF6377" evidence="5">
    <location>
        <begin position="259"/>
        <end position="498"/>
    </location>
</feature>
<keyword evidence="3" id="KW-1133">Transmembrane helix</keyword>
<evidence type="ECO:0000256" key="3">
    <source>
        <dbReference type="SAM" id="Phobius"/>
    </source>
</evidence>
<dbReference type="PROSITE" id="PS50005">
    <property type="entry name" value="TPR"/>
    <property type="match status" value="1"/>
</dbReference>
<evidence type="ECO:0000313" key="6">
    <source>
        <dbReference type="EMBL" id="TXK36721.1"/>
    </source>
</evidence>
<evidence type="ECO:0000259" key="5">
    <source>
        <dbReference type="Pfam" id="PF19904"/>
    </source>
</evidence>
<protein>
    <submittedName>
        <fullName evidence="6">Tetratricopeptide repeat protein</fullName>
    </submittedName>
</protein>
<organism evidence="6 7">
    <name type="scientific">Pontibacter qinzhouensis</name>
    <dbReference type="NCBI Taxonomy" id="2603253"/>
    <lineage>
        <taxon>Bacteria</taxon>
        <taxon>Pseudomonadati</taxon>
        <taxon>Bacteroidota</taxon>
        <taxon>Cytophagia</taxon>
        <taxon>Cytophagales</taxon>
        <taxon>Hymenobacteraceae</taxon>
        <taxon>Pontibacter</taxon>
    </lineage>
</organism>
<gene>
    <name evidence="6" type="ORF">FVR03_17035</name>
</gene>
<feature type="coiled-coil region" evidence="2">
    <location>
        <begin position="356"/>
        <end position="386"/>
    </location>
</feature>
<comment type="caution">
    <text evidence="6">The sequence shown here is derived from an EMBL/GenBank/DDBJ whole genome shotgun (WGS) entry which is preliminary data.</text>
</comment>
<dbReference type="Gene3D" id="1.25.40.10">
    <property type="entry name" value="Tetratricopeptide repeat domain"/>
    <property type="match status" value="1"/>
</dbReference>
<feature type="signal peptide" evidence="4">
    <location>
        <begin position="1"/>
        <end position="23"/>
    </location>
</feature>
<dbReference type="AlphaFoldDB" id="A0A5C8JH65"/>
<evidence type="ECO:0000256" key="1">
    <source>
        <dbReference type="PROSITE-ProRule" id="PRU00339"/>
    </source>
</evidence>
<keyword evidence="1" id="KW-0802">TPR repeat</keyword>
<evidence type="ECO:0000313" key="7">
    <source>
        <dbReference type="Proteomes" id="UP000321926"/>
    </source>
</evidence>
<dbReference type="OrthoDB" id="1044679at2"/>
<dbReference type="SUPFAM" id="SSF48452">
    <property type="entry name" value="TPR-like"/>
    <property type="match status" value="1"/>
</dbReference>
<keyword evidence="2" id="KW-0175">Coiled coil</keyword>
<feature type="repeat" description="TPR" evidence="1">
    <location>
        <begin position="229"/>
        <end position="262"/>
    </location>
</feature>
<feature type="chain" id="PRO_5022795360" evidence="4">
    <location>
        <begin position="24"/>
        <end position="536"/>
    </location>
</feature>
<dbReference type="RefSeq" id="WP_147922967.1">
    <property type="nucleotide sequence ID" value="NZ_VRTY01000072.1"/>
</dbReference>
<keyword evidence="4" id="KW-0732">Signal</keyword>
<evidence type="ECO:0000256" key="2">
    <source>
        <dbReference type="SAM" id="Coils"/>
    </source>
</evidence>
<evidence type="ECO:0000256" key="4">
    <source>
        <dbReference type="SAM" id="SignalP"/>
    </source>
</evidence>
<dbReference type="InterPro" id="IPR019734">
    <property type="entry name" value="TPR_rpt"/>
</dbReference>
<dbReference type="EMBL" id="VRTY01000072">
    <property type="protein sequence ID" value="TXK36721.1"/>
    <property type="molecule type" value="Genomic_DNA"/>
</dbReference>
<feature type="transmembrane region" description="Helical" evidence="3">
    <location>
        <begin position="331"/>
        <end position="353"/>
    </location>
</feature>